<dbReference type="Proteomes" id="UP000608345">
    <property type="component" value="Unassembled WGS sequence"/>
</dbReference>
<reference evidence="3" key="1">
    <citation type="journal article" date="2014" name="Int. J. Syst. Evol. Microbiol.">
        <title>Complete genome sequence of Corynebacterium casei LMG S-19264T (=DSM 44701T), isolated from a smear-ripened cheese.</title>
        <authorList>
            <consortium name="US DOE Joint Genome Institute (JGI-PGF)"/>
            <person name="Walter F."/>
            <person name="Albersmeier A."/>
            <person name="Kalinowski J."/>
            <person name="Ruckert C."/>
        </authorList>
    </citation>
    <scope>NUCLEOTIDE SEQUENCE</scope>
    <source>
        <strain evidence="3">KCTC 23732</strain>
    </source>
</reference>
<dbReference type="InterPro" id="IPR036291">
    <property type="entry name" value="NAD(P)-bd_dom_sf"/>
</dbReference>
<dbReference type="InterPro" id="IPR002347">
    <property type="entry name" value="SDR_fam"/>
</dbReference>
<dbReference type="Gene3D" id="3.40.50.720">
    <property type="entry name" value="NAD(P)-binding Rossmann-like Domain"/>
    <property type="match status" value="1"/>
</dbReference>
<dbReference type="SUPFAM" id="SSF51735">
    <property type="entry name" value="NAD(P)-binding Rossmann-fold domains"/>
    <property type="match status" value="1"/>
</dbReference>
<accession>A0A918JIR6</accession>
<protein>
    <submittedName>
        <fullName evidence="3">Gluconate 5-dehydrogenase</fullName>
    </submittedName>
</protein>
<dbReference type="PANTHER" id="PTHR42760:SF40">
    <property type="entry name" value="3-OXOACYL-[ACYL-CARRIER-PROTEIN] REDUCTASE, CHLOROPLASTIC"/>
    <property type="match status" value="1"/>
</dbReference>
<dbReference type="FunFam" id="3.40.50.720:FF:000173">
    <property type="entry name" value="3-oxoacyl-[acyl-carrier protein] reductase"/>
    <property type="match status" value="1"/>
</dbReference>
<proteinExistence type="inferred from homology"/>
<dbReference type="AlphaFoldDB" id="A0A918JIR6"/>
<evidence type="ECO:0000256" key="2">
    <source>
        <dbReference type="ARBA" id="ARBA00023002"/>
    </source>
</evidence>
<dbReference type="Pfam" id="PF13561">
    <property type="entry name" value="adh_short_C2"/>
    <property type="match status" value="1"/>
</dbReference>
<dbReference type="PANTHER" id="PTHR42760">
    <property type="entry name" value="SHORT-CHAIN DEHYDROGENASES/REDUCTASES FAMILY MEMBER"/>
    <property type="match status" value="1"/>
</dbReference>
<dbReference type="GO" id="GO:0030497">
    <property type="term" value="P:fatty acid elongation"/>
    <property type="evidence" value="ECO:0007669"/>
    <property type="project" value="TreeGrafter"/>
</dbReference>
<dbReference type="NCBIfam" id="NF004778">
    <property type="entry name" value="PRK06124.1"/>
    <property type="match status" value="1"/>
</dbReference>
<name>A0A918JIR6_9BURK</name>
<dbReference type="PRINTS" id="PR00081">
    <property type="entry name" value="GDHRDH"/>
</dbReference>
<dbReference type="EMBL" id="BMYS01000005">
    <property type="protein sequence ID" value="GGW82907.1"/>
    <property type="molecule type" value="Genomic_DNA"/>
</dbReference>
<keyword evidence="4" id="KW-1185">Reference proteome</keyword>
<comment type="caution">
    <text evidence="3">The sequence shown here is derived from an EMBL/GenBank/DDBJ whole genome shotgun (WGS) entry which is preliminary data.</text>
</comment>
<gene>
    <name evidence="3" type="primary">idnO</name>
    <name evidence="3" type="ORF">GCM10011450_11080</name>
</gene>
<dbReference type="InterPro" id="IPR020904">
    <property type="entry name" value="Sc_DH/Rdtase_CS"/>
</dbReference>
<dbReference type="PROSITE" id="PS00061">
    <property type="entry name" value="ADH_SHORT"/>
    <property type="match status" value="1"/>
</dbReference>
<reference evidence="3" key="2">
    <citation type="submission" date="2020-09" db="EMBL/GenBank/DDBJ databases">
        <authorList>
            <person name="Sun Q."/>
            <person name="Kim S."/>
        </authorList>
    </citation>
    <scope>NUCLEOTIDE SEQUENCE</scope>
    <source>
        <strain evidence="3">KCTC 23732</strain>
    </source>
</reference>
<evidence type="ECO:0000313" key="3">
    <source>
        <dbReference type="EMBL" id="GGW82907.1"/>
    </source>
</evidence>
<dbReference type="PRINTS" id="PR00080">
    <property type="entry name" value="SDRFAMILY"/>
</dbReference>
<evidence type="ECO:0000313" key="4">
    <source>
        <dbReference type="Proteomes" id="UP000608345"/>
    </source>
</evidence>
<dbReference type="RefSeq" id="WP_189384458.1">
    <property type="nucleotide sequence ID" value="NZ_BAABFY010000055.1"/>
</dbReference>
<evidence type="ECO:0000256" key="1">
    <source>
        <dbReference type="ARBA" id="ARBA00006484"/>
    </source>
</evidence>
<sequence length="260" mass="28643">MNAASNTNQLFSLKDQVALVTGACRGLGYQIAHGLANAGAHIIVHARDEQRAKDTASAFSNMGLSASWLSFDINDYHARREAFSQIEERHERLDILVNNASIRIRKTLHDLTPVEIEHIVHTNILANIGVSRSAIDLMRKNRHGRIVTISSIAGHVIRHGDFIYPITKQALNTMTRSIAVEYGHEGILCNAVAPGIFDTEHNESLVKEPETMRKIQERNPLQRLGKPEEIIGPVLFLTSPAASYINGQVLTVDGGLSVAF</sequence>
<keyword evidence="2" id="KW-0560">Oxidoreductase</keyword>
<dbReference type="GO" id="GO:0016616">
    <property type="term" value="F:oxidoreductase activity, acting on the CH-OH group of donors, NAD or NADP as acceptor"/>
    <property type="evidence" value="ECO:0007669"/>
    <property type="project" value="TreeGrafter"/>
</dbReference>
<organism evidence="3 4">
    <name type="scientific">Advenella faeciporci</name>
    <dbReference type="NCBI Taxonomy" id="797535"/>
    <lineage>
        <taxon>Bacteria</taxon>
        <taxon>Pseudomonadati</taxon>
        <taxon>Pseudomonadota</taxon>
        <taxon>Betaproteobacteria</taxon>
        <taxon>Burkholderiales</taxon>
        <taxon>Alcaligenaceae</taxon>
    </lineage>
</organism>
<comment type="similarity">
    <text evidence="1">Belongs to the short-chain dehydrogenases/reductases (SDR) family.</text>
</comment>